<dbReference type="EC" id="1.1.1.133" evidence="3 6"/>
<dbReference type="GO" id="GO:0019305">
    <property type="term" value="P:dTDP-rhamnose biosynthetic process"/>
    <property type="evidence" value="ECO:0007669"/>
    <property type="project" value="UniProtKB-UniPathway"/>
</dbReference>
<dbReference type="Proteomes" id="UP000055019">
    <property type="component" value="Unassembled WGS sequence"/>
</dbReference>
<evidence type="ECO:0000256" key="2">
    <source>
        <dbReference type="ARBA" id="ARBA00010944"/>
    </source>
</evidence>
<comment type="similarity">
    <text evidence="2 6">Belongs to the dTDP-4-dehydrorhamnose reductase family.</text>
</comment>
<dbReference type="GO" id="GO:0008831">
    <property type="term" value="F:dTDP-4-dehydrorhamnose reductase activity"/>
    <property type="evidence" value="ECO:0007669"/>
    <property type="project" value="UniProtKB-EC"/>
</dbReference>
<dbReference type="GO" id="GO:0005829">
    <property type="term" value="C:cytosol"/>
    <property type="evidence" value="ECO:0007669"/>
    <property type="project" value="TreeGrafter"/>
</dbReference>
<sequence>MMVRSKILVTGIGGQVGFELVRSMQGLGDIIALDRSAMELSDADSVRRVLREVAPDIIVNPAAYTAVDRAETEPELAERINVVAPRVMAEEAQRAGALLIHYSTDYVFDGVKSQPYQEDDETNPQNVYGRTKRDGERAIAATGCAHLIFRTSWVYGGRGRNFMLTMLKLASEREQLRVVADQIGAPTWSGTIAALTASVVAQGVGRGRDWWRDRSGIYNLTASGSTSWAGFADAIFELAQLKNRPVVMPIPSSAYPTPARRPANSTLSHEKLARVFGLQPPAWRDALRLCLAV</sequence>
<reference evidence="8" key="1">
    <citation type="submission" date="2016-01" db="EMBL/GenBank/DDBJ databases">
        <authorList>
            <person name="Peeters C."/>
        </authorList>
    </citation>
    <scope>NUCLEOTIDE SEQUENCE [LARGE SCALE GENOMIC DNA]</scope>
    <source>
        <strain evidence="8">LMG 29317</strain>
    </source>
</reference>
<dbReference type="RefSeq" id="WP_061148212.1">
    <property type="nucleotide sequence ID" value="NZ_FCOM02000015.1"/>
</dbReference>
<accession>A0A158JCC3</accession>
<dbReference type="CDD" id="cd05254">
    <property type="entry name" value="dTDP_HR_like_SDR_e"/>
    <property type="match status" value="1"/>
</dbReference>
<gene>
    <name evidence="8" type="ORF">AWB74_03733</name>
</gene>
<dbReference type="NCBIfam" id="TIGR01214">
    <property type="entry name" value="rmlD"/>
    <property type="match status" value="1"/>
</dbReference>
<dbReference type="UniPathway" id="UPA00124"/>
<dbReference type="InterPro" id="IPR036291">
    <property type="entry name" value="NAD(P)-bd_dom_sf"/>
</dbReference>
<dbReference type="EMBL" id="FCOM02000015">
    <property type="protein sequence ID" value="SAL66508.1"/>
    <property type="molecule type" value="Genomic_DNA"/>
</dbReference>
<comment type="catalytic activity">
    <reaction evidence="5 6">
        <text>dTDP-beta-L-rhamnose + NADP(+) = dTDP-4-dehydro-beta-L-rhamnose + NADPH + H(+)</text>
        <dbReference type="Rhea" id="RHEA:21796"/>
        <dbReference type="ChEBI" id="CHEBI:15378"/>
        <dbReference type="ChEBI" id="CHEBI:57510"/>
        <dbReference type="ChEBI" id="CHEBI:57783"/>
        <dbReference type="ChEBI" id="CHEBI:58349"/>
        <dbReference type="ChEBI" id="CHEBI:62830"/>
        <dbReference type="EC" id="1.1.1.133"/>
    </reaction>
</comment>
<evidence type="ECO:0000259" key="7">
    <source>
        <dbReference type="Pfam" id="PF04321"/>
    </source>
</evidence>
<dbReference type="OrthoDB" id="9803892at2"/>
<dbReference type="PANTHER" id="PTHR10491">
    <property type="entry name" value="DTDP-4-DEHYDRORHAMNOSE REDUCTASE"/>
    <property type="match status" value="1"/>
</dbReference>
<dbReference type="InterPro" id="IPR005913">
    <property type="entry name" value="dTDP_dehydrorham_reduct"/>
</dbReference>
<comment type="cofactor">
    <cofactor evidence="6">
        <name>Mg(2+)</name>
        <dbReference type="ChEBI" id="CHEBI:18420"/>
    </cofactor>
    <text evidence="6">Binds 1 Mg(2+) ion per monomer.</text>
</comment>
<dbReference type="AlphaFoldDB" id="A0A158JCC3"/>
<keyword evidence="9" id="KW-1185">Reference proteome</keyword>
<organism evidence="8 9">
    <name type="scientific">Caballeronia arvi</name>
    <dbReference type="NCBI Taxonomy" id="1777135"/>
    <lineage>
        <taxon>Bacteria</taxon>
        <taxon>Pseudomonadati</taxon>
        <taxon>Pseudomonadota</taxon>
        <taxon>Betaproteobacteria</taxon>
        <taxon>Burkholderiales</taxon>
        <taxon>Burkholderiaceae</taxon>
        <taxon>Caballeronia</taxon>
    </lineage>
</organism>
<keyword evidence="6" id="KW-0560">Oxidoreductase</keyword>
<name>A0A158JCC3_9BURK</name>
<dbReference type="PANTHER" id="PTHR10491:SF4">
    <property type="entry name" value="METHIONINE ADENOSYLTRANSFERASE 2 SUBUNIT BETA"/>
    <property type="match status" value="1"/>
</dbReference>
<evidence type="ECO:0000313" key="8">
    <source>
        <dbReference type="EMBL" id="SAL66508.1"/>
    </source>
</evidence>
<proteinExistence type="inferred from homology"/>
<evidence type="ECO:0000256" key="6">
    <source>
        <dbReference type="RuleBase" id="RU364082"/>
    </source>
</evidence>
<evidence type="ECO:0000256" key="4">
    <source>
        <dbReference type="ARBA" id="ARBA00017099"/>
    </source>
</evidence>
<dbReference type="SUPFAM" id="SSF51735">
    <property type="entry name" value="NAD(P)-binding Rossmann-fold domains"/>
    <property type="match status" value="1"/>
</dbReference>
<dbReference type="Pfam" id="PF04321">
    <property type="entry name" value="RmlD_sub_bind"/>
    <property type="match status" value="1"/>
</dbReference>
<comment type="caution">
    <text evidence="8">The sequence shown here is derived from an EMBL/GenBank/DDBJ whole genome shotgun (WGS) entry which is preliminary data.</text>
</comment>
<dbReference type="Gene3D" id="3.40.50.720">
    <property type="entry name" value="NAD(P)-binding Rossmann-like Domain"/>
    <property type="match status" value="1"/>
</dbReference>
<protein>
    <recommendedName>
        <fullName evidence="4 6">dTDP-4-dehydrorhamnose reductase</fullName>
        <ecNumber evidence="3 6">1.1.1.133</ecNumber>
    </recommendedName>
</protein>
<feature type="domain" description="RmlD-like substrate binding" evidence="7">
    <location>
        <begin position="6"/>
        <end position="292"/>
    </location>
</feature>
<evidence type="ECO:0000256" key="5">
    <source>
        <dbReference type="ARBA" id="ARBA00048200"/>
    </source>
</evidence>
<dbReference type="InterPro" id="IPR029903">
    <property type="entry name" value="RmlD-like-bd"/>
</dbReference>
<evidence type="ECO:0000313" key="9">
    <source>
        <dbReference type="Proteomes" id="UP000055019"/>
    </source>
</evidence>
<evidence type="ECO:0000256" key="3">
    <source>
        <dbReference type="ARBA" id="ARBA00012929"/>
    </source>
</evidence>
<comment type="pathway">
    <text evidence="1 6">Carbohydrate biosynthesis; dTDP-L-rhamnose biosynthesis.</text>
</comment>
<dbReference type="Gene3D" id="3.90.25.10">
    <property type="entry name" value="UDP-galactose 4-epimerase, domain 1"/>
    <property type="match status" value="1"/>
</dbReference>
<comment type="function">
    <text evidence="6">Catalyzes the reduction of dTDP-6-deoxy-L-lyxo-4-hexulose to yield dTDP-L-rhamnose.</text>
</comment>
<evidence type="ECO:0000256" key="1">
    <source>
        <dbReference type="ARBA" id="ARBA00004781"/>
    </source>
</evidence>
<keyword evidence="6" id="KW-0521">NADP</keyword>